<dbReference type="PANTHER" id="PTHR30619">
    <property type="entry name" value="DNA INTERNALIZATION/COMPETENCE PROTEIN COMEC/REC2"/>
    <property type="match status" value="1"/>
</dbReference>
<dbReference type="Proteomes" id="UP001238163">
    <property type="component" value="Unassembled WGS sequence"/>
</dbReference>
<dbReference type="InterPro" id="IPR001279">
    <property type="entry name" value="Metallo-B-lactamas"/>
</dbReference>
<dbReference type="RefSeq" id="WP_307259622.1">
    <property type="nucleotide sequence ID" value="NZ_JAUSVL010000001.1"/>
</dbReference>
<dbReference type="InterPro" id="IPR036866">
    <property type="entry name" value="RibonucZ/Hydroxyglut_hydro"/>
</dbReference>
<dbReference type="CDD" id="cd07731">
    <property type="entry name" value="ComA-like_MBL-fold"/>
    <property type="match status" value="1"/>
</dbReference>
<reference evidence="2" key="1">
    <citation type="submission" date="2023-07" db="EMBL/GenBank/DDBJ databases">
        <title>Genomic Encyclopedia of Type Strains, Phase IV (KMG-IV): sequencing the most valuable type-strain genomes for metagenomic binning, comparative biology and taxonomic classification.</title>
        <authorList>
            <person name="Goeker M."/>
        </authorList>
    </citation>
    <scope>NUCLEOTIDE SEQUENCE</scope>
    <source>
        <strain evidence="2">DSM 24202</strain>
    </source>
</reference>
<dbReference type="EMBL" id="JAUSVL010000001">
    <property type="protein sequence ID" value="MDQ0288300.1"/>
    <property type="molecule type" value="Genomic_DNA"/>
</dbReference>
<organism evidence="2 3">
    <name type="scientific">Oligosphaera ethanolica</name>
    <dbReference type="NCBI Taxonomy" id="760260"/>
    <lineage>
        <taxon>Bacteria</taxon>
        <taxon>Pseudomonadati</taxon>
        <taxon>Lentisphaerota</taxon>
        <taxon>Oligosphaeria</taxon>
        <taxon>Oligosphaerales</taxon>
        <taxon>Oligosphaeraceae</taxon>
        <taxon>Oligosphaera</taxon>
    </lineage>
</organism>
<dbReference type="SUPFAM" id="SSF56281">
    <property type="entry name" value="Metallo-hydrolase/oxidoreductase"/>
    <property type="match status" value="1"/>
</dbReference>
<protein>
    <submittedName>
        <fullName evidence="2">Competence protein ComEC</fullName>
    </submittedName>
</protein>
<dbReference type="Gene3D" id="3.60.15.10">
    <property type="entry name" value="Ribonuclease Z/Hydroxyacylglutathione hydrolase-like"/>
    <property type="match status" value="1"/>
</dbReference>
<dbReference type="Pfam" id="PF00753">
    <property type="entry name" value="Lactamase_B"/>
    <property type="match status" value="1"/>
</dbReference>
<evidence type="ECO:0000313" key="3">
    <source>
        <dbReference type="Proteomes" id="UP001238163"/>
    </source>
</evidence>
<evidence type="ECO:0000313" key="2">
    <source>
        <dbReference type="EMBL" id="MDQ0288300.1"/>
    </source>
</evidence>
<dbReference type="PANTHER" id="PTHR30619:SF1">
    <property type="entry name" value="RECOMBINATION PROTEIN 2"/>
    <property type="match status" value="1"/>
</dbReference>
<keyword evidence="3" id="KW-1185">Reference proteome</keyword>
<name>A0AAE3VDC0_9BACT</name>
<accession>A0AAE3VDC0</accession>
<sequence>MGVMRFTTLAMENIGGGAGTAIVIQCPNGKTYMVDTGLGGWDKDTWAQQYNCGRDAIAPFLAARGITKLDGLIVSHAHADHFGGFVWMWNHFPIDELMDPGYTLPARLNANYTQELQFYDELRAAYCAAPGHAYRKILAGDTLAWDDELKVDILSPPAAYYDEIPDEAAPGRIAQDKPWHHLLNANATALRITHGKISVFIVGDIQKDYLLHYLWPRLTPEQKKCSICVLPAHGIHSSAEEVAATRPQVAIASLWMPWAAKIPANKLYGEAGACVYATGAHGNIEIVSNGDNYQVVCSKTFLPEDN</sequence>
<gene>
    <name evidence="2" type="ORF">J3R75_000407</name>
</gene>
<proteinExistence type="predicted"/>
<feature type="domain" description="Metallo-beta-lactamase" evidence="1">
    <location>
        <begin position="15"/>
        <end position="121"/>
    </location>
</feature>
<comment type="caution">
    <text evidence="2">The sequence shown here is derived from an EMBL/GenBank/DDBJ whole genome shotgun (WGS) entry which is preliminary data.</text>
</comment>
<evidence type="ECO:0000259" key="1">
    <source>
        <dbReference type="Pfam" id="PF00753"/>
    </source>
</evidence>
<dbReference type="InterPro" id="IPR035681">
    <property type="entry name" value="ComA-like_MBL"/>
</dbReference>
<dbReference type="AlphaFoldDB" id="A0AAE3VDC0"/>
<dbReference type="InterPro" id="IPR052159">
    <property type="entry name" value="Competence_DNA_uptake"/>
</dbReference>